<keyword evidence="2" id="KW-1185">Reference proteome</keyword>
<evidence type="ECO:0000313" key="2">
    <source>
        <dbReference type="Proteomes" id="UP000268007"/>
    </source>
</evidence>
<gene>
    <name evidence="1" type="ORF">BDD43_5186</name>
</gene>
<protein>
    <submittedName>
        <fullName evidence="1">Uncharacterized protein</fullName>
    </submittedName>
</protein>
<name>A0A495J849_9SPHI</name>
<organism evidence="1 2">
    <name type="scientific">Mucilaginibacter gracilis</name>
    <dbReference type="NCBI Taxonomy" id="423350"/>
    <lineage>
        <taxon>Bacteria</taxon>
        <taxon>Pseudomonadati</taxon>
        <taxon>Bacteroidota</taxon>
        <taxon>Sphingobacteriia</taxon>
        <taxon>Sphingobacteriales</taxon>
        <taxon>Sphingobacteriaceae</taxon>
        <taxon>Mucilaginibacter</taxon>
    </lineage>
</organism>
<sequence>MEEEKTFVIARYEATAHKQSGYTEQTYLRAVAWYLPMTFLIPLSRGGGLKRVVAGVCCTPGISKITHPSAPLERGIAQANALIRQFTFIGRSILSLAITP</sequence>
<accession>A0A495J849</accession>
<proteinExistence type="predicted"/>
<dbReference type="AlphaFoldDB" id="A0A495J849"/>
<reference evidence="1 2" key="1">
    <citation type="submission" date="2018-10" db="EMBL/GenBank/DDBJ databases">
        <title>Genomic Encyclopedia of Archaeal and Bacterial Type Strains, Phase II (KMG-II): from individual species to whole genera.</title>
        <authorList>
            <person name="Goeker M."/>
        </authorList>
    </citation>
    <scope>NUCLEOTIDE SEQUENCE [LARGE SCALE GENOMIC DNA]</scope>
    <source>
        <strain evidence="1 2">DSM 18602</strain>
    </source>
</reference>
<dbReference type="Proteomes" id="UP000268007">
    <property type="component" value="Unassembled WGS sequence"/>
</dbReference>
<evidence type="ECO:0000313" key="1">
    <source>
        <dbReference type="EMBL" id="RKR84933.1"/>
    </source>
</evidence>
<comment type="caution">
    <text evidence="1">The sequence shown here is derived from an EMBL/GenBank/DDBJ whole genome shotgun (WGS) entry which is preliminary data.</text>
</comment>
<dbReference type="EMBL" id="RBKU01000001">
    <property type="protein sequence ID" value="RKR84933.1"/>
    <property type="molecule type" value="Genomic_DNA"/>
</dbReference>